<dbReference type="EMBL" id="RXHI01000004">
    <property type="protein sequence ID" value="RUA23040.1"/>
    <property type="molecule type" value="Genomic_DNA"/>
</dbReference>
<protein>
    <submittedName>
        <fullName evidence="1">Uncharacterized protein</fullName>
    </submittedName>
</protein>
<evidence type="ECO:0000313" key="1">
    <source>
        <dbReference type="EMBL" id="RUA23040.1"/>
    </source>
</evidence>
<sequence length="106" mass="11761">MACGRCSRVGVPRGHRPLAFELEAQVGATPADVLLVDYHLRFGRGRRPGRCCRIAALPVSAGRGGGDRQSRCRGHGRARRRGYDFALKPVKPLRLRMLLTNLLTQR</sequence>
<name>A0A432JKB2_9GAMM</name>
<reference evidence="1" key="1">
    <citation type="submission" date="2018-12" db="EMBL/GenBank/DDBJ databases">
        <authorList>
            <person name="Jadhav K."/>
            <person name="Kushwaha B."/>
            <person name="Jadhav I."/>
        </authorList>
    </citation>
    <scope>NUCLEOTIDE SEQUENCE [LARGE SCALE GENOMIC DNA]</scope>
    <source>
        <strain evidence="1">SBS 10</strain>
    </source>
</reference>
<gene>
    <name evidence="1" type="ORF">DSL92_01930</name>
</gene>
<accession>A0A432JKB2</accession>
<proteinExistence type="predicted"/>
<comment type="caution">
    <text evidence="1">The sequence shown here is derived from an EMBL/GenBank/DDBJ whole genome shotgun (WGS) entry which is preliminary data.</text>
</comment>
<organism evidence="1">
    <name type="scientific">Billgrantia gudaonensis</name>
    <dbReference type="NCBI Taxonomy" id="376427"/>
    <lineage>
        <taxon>Bacteria</taxon>
        <taxon>Pseudomonadati</taxon>
        <taxon>Pseudomonadota</taxon>
        <taxon>Gammaproteobacteria</taxon>
        <taxon>Oceanospirillales</taxon>
        <taxon>Halomonadaceae</taxon>
        <taxon>Billgrantia</taxon>
    </lineage>
</organism>
<dbReference type="AlphaFoldDB" id="A0A432JKB2"/>